<evidence type="ECO:0008006" key="3">
    <source>
        <dbReference type="Google" id="ProtNLM"/>
    </source>
</evidence>
<protein>
    <recommendedName>
        <fullName evidence="3">MxcI protein</fullName>
    </recommendedName>
</protein>
<evidence type="ECO:0000313" key="1">
    <source>
        <dbReference type="EMBL" id="KYF57353.1"/>
    </source>
</evidence>
<dbReference type="AlphaFoldDB" id="A0A150PNX1"/>
<sequence>MTPWLLCLPLAAGCGGDPGESGVGDVDDGGPRYAVVSRVENSDFSNTTMFVWVVDDVNQGSVDLDEAVEIPGSGSIWGVPRTEVFYVVSSEALTVSRYRLVGGEPKLEERLGLRGAGISFLVGERMVFDGPDRGFLFDLTSAQVLELDLAAMTITRSIDVSDALIDSADYTFLGEPYFREHGGRLVAPLYGTSAAYDRVASESKILFFDPKDGTFEVKGAPCGGLYYTVKAPNEDIHFASDPYVASIYMIDPERSPAPCMARMAAGEEELDTAVVALNDVTGRPTGGLVPGSDGVAYLRVLDTDIYSPGDDSTHLEAYAAPAWQTWRFELDDPTTAERTDRQPSAGGIKVFEVDEHAYENESSAGFGSTTLVRTTGDGAPARALTTPGATWGVLRVR</sequence>
<dbReference type="EMBL" id="JELX01001877">
    <property type="protein sequence ID" value="KYF57353.1"/>
    <property type="molecule type" value="Genomic_DNA"/>
</dbReference>
<gene>
    <name evidence="1" type="ORF">BE04_17340</name>
</gene>
<organism evidence="1 2">
    <name type="scientific">Sorangium cellulosum</name>
    <name type="common">Polyangium cellulosum</name>
    <dbReference type="NCBI Taxonomy" id="56"/>
    <lineage>
        <taxon>Bacteria</taxon>
        <taxon>Pseudomonadati</taxon>
        <taxon>Myxococcota</taxon>
        <taxon>Polyangia</taxon>
        <taxon>Polyangiales</taxon>
        <taxon>Polyangiaceae</taxon>
        <taxon>Sorangium</taxon>
    </lineage>
</organism>
<name>A0A150PNX1_SORCE</name>
<dbReference type="Proteomes" id="UP000075604">
    <property type="component" value="Unassembled WGS sequence"/>
</dbReference>
<reference evidence="1 2" key="1">
    <citation type="submission" date="2014-02" db="EMBL/GenBank/DDBJ databases">
        <title>The small core and large imbalanced accessory genome model reveals a collaborative survival strategy of Sorangium cellulosum strains in nature.</title>
        <authorList>
            <person name="Han K."/>
            <person name="Peng R."/>
            <person name="Blom J."/>
            <person name="Li Y.-Z."/>
        </authorList>
    </citation>
    <scope>NUCLEOTIDE SEQUENCE [LARGE SCALE GENOMIC DNA]</scope>
    <source>
        <strain evidence="1 2">So0157-18</strain>
    </source>
</reference>
<proteinExistence type="predicted"/>
<comment type="caution">
    <text evidence="1">The sequence shown here is derived from an EMBL/GenBank/DDBJ whole genome shotgun (WGS) entry which is preliminary data.</text>
</comment>
<accession>A0A150PNX1</accession>
<evidence type="ECO:0000313" key="2">
    <source>
        <dbReference type="Proteomes" id="UP000075604"/>
    </source>
</evidence>